<accession>A0AAE3ISH2</accession>
<dbReference type="PANTHER" id="PTHR43048:SF3">
    <property type="entry name" value="METHYLMALONYL-COA EPIMERASE, MITOCHONDRIAL"/>
    <property type="match status" value="1"/>
</dbReference>
<evidence type="ECO:0000313" key="5">
    <source>
        <dbReference type="Proteomes" id="UP001209318"/>
    </source>
</evidence>
<proteinExistence type="inferred from homology"/>
<dbReference type="PROSITE" id="PS51819">
    <property type="entry name" value="VOC"/>
    <property type="match status" value="1"/>
</dbReference>
<evidence type="ECO:0000256" key="2">
    <source>
        <dbReference type="ARBA" id="ARBA00022723"/>
    </source>
</evidence>
<keyword evidence="2" id="KW-0479">Metal-binding</keyword>
<dbReference type="GO" id="GO:0046872">
    <property type="term" value="F:metal ion binding"/>
    <property type="evidence" value="ECO:0007669"/>
    <property type="project" value="UniProtKB-KW"/>
</dbReference>
<dbReference type="GO" id="GO:0046491">
    <property type="term" value="P:L-methylmalonyl-CoA metabolic process"/>
    <property type="evidence" value="ECO:0007669"/>
    <property type="project" value="TreeGrafter"/>
</dbReference>
<dbReference type="AlphaFoldDB" id="A0AAE3ISH2"/>
<dbReference type="EC" id="5.1.99.1" evidence="4"/>
<comment type="caution">
    <text evidence="4">The sequence shown here is derived from an EMBL/GenBank/DDBJ whole genome shotgun (WGS) entry which is preliminary data.</text>
</comment>
<dbReference type="PANTHER" id="PTHR43048">
    <property type="entry name" value="METHYLMALONYL-COA EPIMERASE"/>
    <property type="match status" value="1"/>
</dbReference>
<evidence type="ECO:0000259" key="3">
    <source>
        <dbReference type="PROSITE" id="PS51819"/>
    </source>
</evidence>
<dbReference type="InterPro" id="IPR037523">
    <property type="entry name" value="VOC_core"/>
</dbReference>
<keyword evidence="4" id="KW-0413">Isomerase</keyword>
<reference evidence="4" key="1">
    <citation type="submission" date="2022-10" db="EMBL/GenBank/DDBJ databases">
        <title>Description of Fervidibacillus gen. nov. in the family Fervidibacillaceae fam. nov. with two species, Fervidibacillus albus sp. nov., and Fervidibacillus halotolerans sp. nov., isolated from tidal flat sediments.</title>
        <authorList>
            <person name="Kwon K.K."/>
            <person name="Yang S.-H."/>
        </authorList>
    </citation>
    <scope>NUCLEOTIDE SEQUENCE</scope>
    <source>
        <strain evidence="4">JCM 19140</strain>
    </source>
</reference>
<gene>
    <name evidence="4" type="primary">mce</name>
    <name evidence="4" type="ORF">OEV98_09565</name>
</gene>
<feature type="domain" description="VOC" evidence="3">
    <location>
        <begin position="3"/>
        <end position="131"/>
    </location>
</feature>
<protein>
    <submittedName>
        <fullName evidence="4">Methylmalonyl-CoA epimerase</fullName>
        <ecNumber evidence="4">5.1.99.1</ecNumber>
    </submittedName>
</protein>
<organism evidence="4 5">
    <name type="scientific">Perspicuibacillus lycopersici</name>
    <dbReference type="NCBI Taxonomy" id="1325689"/>
    <lineage>
        <taxon>Bacteria</taxon>
        <taxon>Bacillati</taxon>
        <taxon>Bacillota</taxon>
        <taxon>Bacilli</taxon>
        <taxon>Bacillales</taxon>
        <taxon>Bacillaceae</taxon>
        <taxon>Perspicuibacillus</taxon>
    </lineage>
</organism>
<dbReference type="EMBL" id="JAOUSF010000003">
    <property type="protein sequence ID" value="MCU9613808.1"/>
    <property type="molecule type" value="Genomic_DNA"/>
</dbReference>
<dbReference type="GO" id="GO:0004493">
    <property type="term" value="F:methylmalonyl-CoA epimerase activity"/>
    <property type="evidence" value="ECO:0007669"/>
    <property type="project" value="UniProtKB-EC"/>
</dbReference>
<dbReference type="RefSeq" id="WP_263073049.1">
    <property type="nucleotide sequence ID" value="NZ_JAOUSF010000003.1"/>
</dbReference>
<dbReference type="Pfam" id="PF13669">
    <property type="entry name" value="Glyoxalase_4"/>
    <property type="match status" value="1"/>
</dbReference>
<sequence>MKGIDHIGIAVQSLEQALPFYVDILQFKHVHTEEVESERVRVAFIQTDNCKIELLEPMDESSPVYTFLQKRGEGVHHIALETEKIEADIDSLTEKAVRLINQQPKQGAGGARVAFLHPKSANGVLYELCERQSK</sequence>
<dbReference type="InterPro" id="IPR017515">
    <property type="entry name" value="MeMalonyl-CoA_epimerase"/>
</dbReference>
<name>A0AAE3ISH2_9BACI</name>
<comment type="similarity">
    <text evidence="1">Belongs to the methylmalonyl-CoA epimerase family.</text>
</comment>
<dbReference type="InterPro" id="IPR051785">
    <property type="entry name" value="MMCE/EMCE_epimerase"/>
</dbReference>
<keyword evidence="5" id="KW-1185">Reference proteome</keyword>
<dbReference type="SUPFAM" id="SSF54593">
    <property type="entry name" value="Glyoxalase/Bleomycin resistance protein/Dihydroxybiphenyl dioxygenase"/>
    <property type="match status" value="1"/>
</dbReference>
<evidence type="ECO:0000313" key="4">
    <source>
        <dbReference type="EMBL" id="MCU9613808.1"/>
    </source>
</evidence>
<dbReference type="Gene3D" id="3.10.180.10">
    <property type="entry name" value="2,3-Dihydroxybiphenyl 1,2-Dioxygenase, domain 1"/>
    <property type="match status" value="1"/>
</dbReference>
<dbReference type="CDD" id="cd07249">
    <property type="entry name" value="MMCE"/>
    <property type="match status" value="1"/>
</dbReference>
<dbReference type="NCBIfam" id="TIGR03081">
    <property type="entry name" value="metmalonyl_epim"/>
    <property type="match status" value="1"/>
</dbReference>
<evidence type="ECO:0000256" key="1">
    <source>
        <dbReference type="ARBA" id="ARBA00009308"/>
    </source>
</evidence>
<dbReference type="InterPro" id="IPR029068">
    <property type="entry name" value="Glyas_Bleomycin-R_OHBP_Dase"/>
</dbReference>
<dbReference type="Proteomes" id="UP001209318">
    <property type="component" value="Unassembled WGS sequence"/>
</dbReference>